<evidence type="ECO:0000313" key="2">
    <source>
        <dbReference type="Proteomes" id="UP000224182"/>
    </source>
</evidence>
<organism evidence="1 2">
    <name type="scientific">Fusobacterium nucleatum subsp. polymorphum</name>
    <name type="common">Fusobacterium polymorphum</name>
    <dbReference type="NCBI Taxonomy" id="76857"/>
    <lineage>
        <taxon>Bacteria</taxon>
        <taxon>Fusobacteriati</taxon>
        <taxon>Fusobacteriota</taxon>
        <taxon>Fusobacteriia</taxon>
        <taxon>Fusobacteriales</taxon>
        <taxon>Fusobacteriaceae</taxon>
        <taxon>Fusobacterium</taxon>
    </lineage>
</organism>
<comment type="caution">
    <text evidence="1">The sequence shown here is derived from an EMBL/GenBank/DDBJ whole genome shotgun (WGS) entry which is preliminary data.</text>
</comment>
<dbReference type="PANTHER" id="PTHR30595">
    <property type="entry name" value="GLPR-RELATED TRANSCRIPTIONAL REPRESSOR"/>
    <property type="match status" value="1"/>
</dbReference>
<dbReference type="Proteomes" id="UP000224182">
    <property type="component" value="Unassembled WGS sequence"/>
</dbReference>
<evidence type="ECO:0000313" key="1">
    <source>
        <dbReference type="EMBL" id="PHI06969.1"/>
    </source>
</evidence>
<protein>
    <submittedName>
        <fullName evidence="1">Uncharacterized protein</fullName>
    </submittedName>
</protein>
<gene>
    <name evidence="1" type="ORF">CBG54_07980</name>
</gene>
<dbReference type="RefSeq" id="WP_098974675.1">
    <property type="nucleotide sequence ID" value="NZ_CP077115.1"/>
</dbReference>
<sequence length="267" mass="30869">MKYSFKILREEFEKLGIILNDDKVREFELIDLKGNITEIGILLSDNCNHNIKIITHDTNIIENSFNGSILSQYYKIKNYLIELELNKFYPLKVILEILINSIVHRDYKYKGDTVLHIFKDKIELTSLGGLIGDLTVEGIKLGISEPRNINLMKIFKILGLVKAYGNGLSMVINEYKKYDISPEIISIGGVFKVILPKIDFLLYNKKIKKQHKKILDLFNTYSEITNIIIQNHLGVRSTSAIIYLKEMQKLSLIKKLRNGRSISYKKI</sequence>
<accession>A0A2C6AXX0</accession>
<dbReference type="AlphaFoldDB" id="A0A2C6AXX0"/>
<dbReference type="InterPro" id="IPR038475">
    <property type="entry name" value="RecG_C_sf"/>
</dbReference>
<dbReference type="Pfam" id="PF13749">
    <property type="entry name" value="HATPase_c_4"/>
    <property type="match status" value="1"/>
</dbReference>
<dbReference type="PANTHER" id="PTHR30595:SF6">
    <property type="entry name" value="SCHLAFEN ALBA-2 DOMAIN-CONTAINING PROTEIN"/>
    <property type="match status" value="1"/>
</dbReference>
<dbReference type="Gene3D" id="3.30.565.60">
    <property type="match status" value="1"/>
</dbReference>
<proteinExistence type="predicted"/>
<name>A0A2C6AXX0_FUSNP</name>
<reference evidence="1 2" key="1">
    <citation type="submission" date="2017-06" db="EMBL/GenBank/DDBJ databases">
        <title>Draft genome sequence of Fusobacterium nucleatum subsp. polymorphum KCOM 1271 (=ChDC F305).</title>
        <authorList>
            <person name="Kook J.-K."/>
            <person name="Park S.-N."/>
            <person name="Lim Y.K."/>
            <person name="Roh H."/>
        </authorList>
    </citation>
    <scope>NUCLEOTIDE SEQUENCE [LARGE SCALE GENOMIC DNA]</scope>
    <source>
        <strain evidence="2">KCOM 1271 (ChDC F305)</strain>
    </source>
</reference>
<dbReference type="EMBL" id="NIRN01000001">
    <property type="protein sequence ID" value="PHI06969.1"/>
    <property type="molecule type" value="Genomic_DNA"/>
</dbReference>